<evidence type="ECO:0000313" key="2">
    <source>
        <dbReference type="EMBL" id="KAF7279358.1"/>
    </source>
</evidence>
<sequence length="110" mass="11739">MSSSGSDAGASPASLGDGVSTPPPTLAVSRVTVPRDVAPCSEVIVTNYVWDSICSKLDSAGTCGGPYRRKVRQQIVDGNGGSGGRERKSERRQQAIDVMISYRVHLKLWF</sequence>
<accession>A0A834MD41</accession>
<reference evidence="2" key="1">
    <citation type="submission" date="2020-08" db="EMBL/GenBank/DDBJ databases">
        <title>Genome sequencing and assembly of the red palm weevil Rhynchophorus ferrugineus.</title>
        <authorList>
            <person name="Dias G.B."/>
            <person name="Bergman C.M."/>
            <person name="Manee M."/>
        </authorList>
    </citation>
    <scope>NUCLEOTIDE SEQUENCE</scope>
    <source>
        <strain evidence="2">AA-2017</strain>
        <tissue evidence="2">Whole larva</tissue>
    </source>
</reference>
<proteinExistence type="predicted"/>
<evidence type="ECO:0000256" key="1">
    <source>
        <dbReference type="SAM" id="MobiDB-lite"/>
    </source>
</evidence>
<evidence type="ECO:0000313" key="3">
    <source>
        <dbReference type="Proteomes" id="UP000625711"/>
    </source>
</evidence>
<dbReference type="Proteomes" id="UP000625711">
    <property type="component" value="Unassembled WGS sequence"/>
</dbReference>
<name>A0A834MD41_RHYFE</name>
<gene>
    <name evidence="2" type="ORF">GWI33_007372</name>
</gene>
<keyword evidence="3" id="KW-1185">Reference proteome</keyword>
<comment type="caution">
    <text evidence="2">The sequence shown here is derived from an EMBL/GenBank/DDBJ whole genome shotgun (WGS) entry which is preliminary data.</text>
</comment>
<protein>
    <submittedName>
        <fullName evidence="2">Uncharacterized protein</fullName>
    </submittedName>
</protein>
<feature type="region of interest" description="Disordered" evidence="1">
    <location>
        <begin position="1"/>
        <end position="27"/>
    </location>
</feature>
<dbReference type="EMBL" id="JAACXV010000368">
    <property type="protein sequence ID" value="KAF7279358.1"/>
    <property type="molecule type" value="Genomic_DNA"/>
</dbReference>
<feature type="compositionally biased region" description="Low complexity" evidence="1">
    <location>
        <begin position="1"/>
        <end position="18"/>
    </location>
</feature>
<organism evidence="2 3">
    <name type="scientific">Rhynchophorus ferrugineus</name>
    <name type="common">Red palm weevil</name>
    <name type="synonym">Curculio ferrugineus</name>
    <dbReference type="NCBI Taxonomy" id="354439"/>
    <lineage>
        <taxon>Eukaryota</taxon>
        <taxon>Metazoa</taxon>
        <taxon>Ecdysozoa</taxon>
        <taxon>Arthropoda</taxon>
        <taxon>Hexapoda</taxon>
        <taxon>Insecta</taxon>
        <taxon>Pterygota</taxon>
        <taxon>Neoptera</taxon>
        <taxon>Endopterygota</taxon>
        <taxon>Coleoptera</taxon>
        <taxon>Polyphaga</taxon>
        <taxon>Cucujiformia</taxon>
        <taxon>Curculionidae</taxon>
        <taxon>Dryophthorinae</taxon>
        <taxon>Rhynchophorus</taxon>
    </lineage>
</organism>
<dbReference type="AlphaFoldDB" id="A0A834MD41"/>